<feature type="chain" id="PRO_5045787404" evidence="1">
    <location>
        <begin position="23"/>
        <end position="77"/>
    </location>
</feature>
<protein>
    <submittedName>
        <fullName evidence="2">Uncharacterized protein</fullName>
    </submittedName>
</protein>
<keyword evidence="3" id="KW-1185">Reference proteome</keyword>
<gene>
    <name evidence="2" type="ORF">Apa02nite_011330</name>
</gene>
<evidence type="ECO:0000313" key="3">
    <source>
        <dbReference type="Proteomes" id="UP000624709"/>
    </source>
</evidence>
<proteinExistence type="predicted"/>
<organism evidence="2 3">
    <name type="scientific">Actinoplanes palleronii</name>
    <dbReference type="NCBI Taxonomy" id="113570"/>
    <lineage>
        <taxon>Bacteria</taxon>
        <taxon>Bacillati</taxon>
        <taxon>Actinomycetota</taxon>
        <taxon>Actinomycetes</taxon>
        <taxon>Micromonosporales</taxon>
        <taxon>Micromonosporaceae</taxon>
        <taxon>Actinoplanes</taxon>
    </lineage>
</organism>
<comment type="caution">
    <text evidence="2">The sequence shown here is derived from an EMBL/GenBank/DDBJ whole genome shotgun (WGS) entry which is preliminary data.</text>
</comment>
<accession>A0ABQ4B2Y6</accession>
<evidence type="ECO:0000313" key="2">
    <source>
        <dbReference type="EMBL" id="GIE65025.1"/>
    </source>
</evidence>
<evidence type="ECO:0000256" key="1">
    <source>
        <dbReference type="SAM" id="SignalP"/>
    </source>
</evidence>
<keyword evidence="1" id="KW-0732">Signal</keyword>
<feature type="signal peptide" evidence="1">
    <location>
        <begin position="1"/>
        <end position="22"/>
    </location>
</feature>
<dbReference type="Proteomes" id="UP000624709">
    <property type="component" value="Unassembled WGS sequence"/>
</dbReference>
<sequence length="77" mass="7325">MRRVLFPAVIAVLTLAGCDGGAAPAGAPAPAVSPATSASAVPAAAVVALGDYGPKADAGVDIKRALATAKKSGHNTC</sequence>
<name>A0ABQ4B2Y6_9ACTN</name>
<dbReference type="PROSITE" id="PS51257">
    <property type="entry name" value="PROKAR_LIPOPROTEIN"/>
    <property type="match status" value="1"/>
</dbReference>
<dbReference type="EMBL" id="BOMS01000014">
    <property type="protein sequence ID" value="GIE65025.1"/>
    <property type="molecule type" value="Genomic_DNA"/>
</dbReference>
<dbReference type="RefSeq" id="WP_203824103.1">
    <property type="nucleotide sequence ID" value="NZ_BAAATY010000001.1"/>
</dbReference>
<reference evidence="2 3" key="1">
    <citation type="submission" date="2021-01" db="EMBL/GenBank/DDBJ databases">
        <title>Whole genome shotgun sequence of Actinoplanes palleronii NBRC 14916.</title>
        <authorList>
            <person name="Komaki H."/>
            <person name="Tamura T."/>
        </authorList>
    </citation>
    <scope>NUCLEOTIDE SEQUENCE [LARGE SCALE GENOMIC DNA]</scope>
    <source>
        <strain evidence="2 3">NBRC 14916</strain>
    </source>
</reference>